<dbReference type="VEuPathDB" id="FungiDB:L203_03537"/>
<dbReference type="PANTHER" id="PTHR11136">
    <property type="entry name" value="FOLYLPOLYGLUTAMATE SYNTHASE-RELATED"/>
    <property type="match status" value="1"/>
</dbReference>
<dbReference type="InterPro" id="IPR001645">
    <property type="entry name" value="Folylpolyglutamate_synth"/>
</dbReference>
<name>A0A1E3IFR2_9TREE</name>
<keyword evidence="3" id="KW-0479">Metal-binding</keyword>
<gene>
    <name evidence="8" type="ORF">L203_105661</name>
</gene>
<dbReference type="GeneID" id="91089870"/>
<dbReference type="Gene3D" id="3.40.1190.10">
    <property type="entry name" value="Mur-like, catalytic domain"/>
    <property type="match status" value="1"/>
</dbReference>
<reference evidence="8" key="2">
    <citation type="journal article" date="2022" name="Elife">
        <title>Obligate sexual reproduction of a homothallic fungus closely related to the Cryptococcus pathogenic species complex.</title>
        <authorList>
            <person name="Passer A.R."/>
            <person name="Clancey S.A."/>
            <person name="Shea T."/>
            <person name="David-Palma M."/>
            <person name="Averette A.F."/>
            <person name="Boekhout T."/>
            <person name="Porcel B.M."/>
            <person name="Nowrousian M."/>
            <person name="Cuomo C.A."/>
            <person name="Sun S."/>
            <person name="Heitman J."/>
            <person name="Coelho M.A."/>
        </authorList>
    </citation>
    <scope>NUCLEOTIDE SEQUENCE</scope>
    <source>
        <strain evidence="8">CBS 7841</strain>
    </source>
</reference>
<accession>A0A1E3IFR2</accession>
<proteinExistence type="inferred from homology"/>
<dbReference type="AlphaFoldDB" id="A0A1E3IFR2"/>
<dbReference type="GO" id="GO:0008841">
    <property type="term" value="F:dihydrofolate synthase activity"/>
    <property type="evidence" value="ECO:0007669"/>
    <property type="project" value="TreeGrafter"/>
</dbReference>
<dbReference type="InterPro" id="IPR036565">
    <property type="entry name" value="Mur-like_cat_sf"/>
</dbReference>
<dbReference type="InterPro" id="IPR018109">
    <property type="entry name" value="Folylpolyglutamate_synth_CS"/>
</dbReference>
<dbReference type="RefSeq" id="XP_066071125.1">
    <property type="nucleotide sequence ID" value="XM_066215028.1"/>
</dbReference>
<feature type="region of interest" description="Disordered" evidence="7">
    <location>
        <begin position="1"/>
        <end position="27"/>
    </location>
</feature>
<evidence type="ECO:0000256" key="3">
    <source>
        <dbReference type="ARBA" id="ARBA00022723"/>
    </source>
</evidence>
<evidence type="ECO:0000313" key="8">
    <source>
        <dbReference type="EMBL" id="WVN90425.1"/>
    </source>
</evidence>
<dbReference type="GO" id="GO:0005739">
    <property type="term" value="C:mitochondrion"/>
    <property type="evidence" value="ECO:0007669"/>
    <property type="project" value="TreeGrafter"/>
</dbReference>
<dbReference type="GO" id="GO:0005524">
    <property type="term" value="F:ATP binding"/>
    <property type="evidence" value="ECO:0007669"/>
    <property type="project" value="UniProtKB-KW"/>
</dbReference>
<keyword evidence="4" id="KW-0547">Nucleotide-binding</keyword>
<evidence type="ECO:0000313" key="9">
    <source>
        <dbReference type="Proteomes" id="UP000094043"/>
    </source>
</evidence>
<dbReference type="NCBIfam" id="TIGR01499">
    <property type="entry name" value="folC"/>
    <property type="match status" value="1"/>
</dbReference>
<reference evidence="8" key="3">
    <citation type="submission" date="2024-01" db="EMBL/GenBank/DDBJ databases">
        <authorList>
            <person name="Coelho M.A."/>
            <person name="David-Palma M."/>
            <person name="Shea T."/>
            <person name="Sun S."/>
            <person name="Cuomo C.A."/>
            <person name="Heitman J."/>
        </authorList>
    </citation>
    <scope>NUCLEOTIDE SEQUENCE</scope>
    <source>
        <strain evidence="8">CBS 7841</strain>
    </source>
</reference>
<dbReference type="PROSITE" id="PS01012">
    <property type="entry name" value="FOLYLPOLYGLU_SYNT_2"/>
    <property type="match status" value="1"/>
</dbReference>
<protein>
    <submittedName>
        <fullName evidence="8">Uncharacterized protein</fullName>
    </submittedName>
</protein>
<dbReference type="SUPFAM" id="SSF53623">
    <property type="entry name" value="MurD-like peptide ligases, catalytic domain"/>
    <property type="match status" value="1"/>
</dbReference>
<reference evidence="8" key="1">
    <citation type="submission" date="2016-06" db="EMBL/GenBank/DDBJ databases">
        <authorList>
            <person name="Cuomo C."/>
            <person name="Litvintseva A."/>
            <person name="Heitman J."/>
            <person name="Chen Y."/>
            <person name="Sun S."/>
            <person name="Springer D."/>
            <person name="Dromer F."/>
            <person name="Young S."/>
            <person name="Zeng Q."/>
            <person name="Chapman S."/>
            <person name="Gujja S."/>
            <person name="Saif S."/>
            <person name="Birren B."/>
        </authorList>
    </citation>
    <scope>NUCLEOTIDE SEQUENCE</scope>
    <source>
        <strain evidence="8">CBS 7841</strain>
    </source>
</reference>
<dbReference type="GO" id="GO:0005829">
    <property type="term" value="C:cytosol"/>
    <property type="evidence" value="ECO:0007669"/>
    <property type="project" value="TreeGrafter"/>
</dbReference>
<dbReference type="Gene3D" id="3.90.190.20">
    <property type="entry name" value="Mur ligase, C-terminal domain"/>
    <property type="match status" value="1"/>
</dbReference>
<dbReference type="KEGG" id="cdep:91089870"/>
<dbReference type="GO" id="GO:0004326">
    <property type="term" value="F:tetrahydrofolylpolyglutamate synthase activity"/>
    <property type="evidence" value="ECO:0007669"/>
    <property type="project" value="InterPro"/>
</dbReference>
<evidence type="ECO:0000256" key="7">
    <source>
        <dbReference type="SAM" id="MobiDB-lite"/>
    </source>
</evidence>
<evidence type="ECO:0000256" key="2">
    <source>
        <dbReference type="ARBA" id="ARBA00022598"/>
    </source>
</evidence>
<dbReference type="OrthoDB" id="5212574at2759"/>
<evidence type="ECO:0000256" key="5">
    <source>
        <dbReference type="ARBA" id="ARBA00022840"/>
    </source>
</evidence>
<comment type="similarity">
    <text evidence="1">Belongs to the folylpolyglutamate synthase family.</text>
</comment>
<keyword evidence="6" id="KW-0460">Magnesium</keyword>
<dbReference type="Proteomes" id="UP000094043">
    <property type="component" value="Chromosome 7"/>
</dbReference>
<evidence type="ECO:0000256" key="4">
    <source>
        <dbReference type="ARBA" id="ARBA00022741"/>
    </source>
</evidence>
<keyword evidence="2" id="KW-0436">Ligase</keyword>
<dbReference type="EMBL" id="CP143790">
    <property type="protein sequence ID" value="WVN90425.1"/>
    <property type="molecule type" value="Genomic_DNA"/>
</dbReference>
<dbReference type="PANTHER" id="PTHR11136:SF0">
    <property type="entry name" value="DIHYDROFOLATE SYNTHETASE-RELATED"/>
    <property type="match status" value="1"/>
</dbReference>
<sequence length="489" mass="52650">MTHTNENSQPNISPSSQLPMGTYSSSPDGGGVGKIDLGLARMLTIMSALRPLSVPAIHLSGTNGKGSVSAMVEYCLVEAGLNVARYNSPHLLEPRDAIRINGQLPSQEMYREAVNLVKKLDSKSKLGATSFEIATASAYWLINNAEPPIDVMIIECGLGGAKDATNIIPSEWTLASALTSVGLDHTSFLGETVSEITVEKANIASKDALFILGEQKYQEVLPVAIATAERQGARVIKVLSSKVISTNLPLMSLIPFRPPPPVSVRTALPALAHIANASSILVQLSLPGCHQLNNLSIALTILHAIRCDPRARRIQPRLARLTDEAVQRGIANCRWEGRCSWLEWSDGPSKWPVLVDGAHNADSSRVLREYINSLSFEGPLLPVRFIVSLSNSPGKSIDSILSPLLQSGDEVEFVEFTTPVEGMPWVKPVSCEEAARIAANLITEKAIRIGGKGIEGVKQALRAARDDKRMTVVCGSLYLVADVYRILSG</sequence>
<organism evidence="8 9">
    <name type="scientific">Cryptococcus depauperatus CBS 7841</name>
    <dbReference type="NCBI Taxonomy" id="1295531"/>
    <lineage>
        <taxon>Eukaryota</taxon>
        <taxon>Fungi</taxon>
        <taxon>Dikarya</taxon>
        <taxon>Basidiomycota</taxon>
        <taxon>Agaricomycotina</taxon>
        <taxon>Tremellomycetes</taxon>
        <taxon>Tremellales</taxon>
        <taxon>Cryptococcaceae</taxon>
        <taxon>Cryptococcus</taxon>
    </lineage>
</organism>
<keyword evidence="9" id="KW-1185">Reference proteome</keyword>
<keyword evidence="5" id="KW-0067">ATP-binding</keyword>
<dbReference type="SUPFAM" id="SSF53244">
    <property type="entry name" value="MurD-like peptide ligases, peptide-binding domain"/>
    <property type="match status" value="1"/>
</dbReference>
<evidence type="ECO:0000256" key="1">
    <source>
        <dbReference type="ARBA" id="ARBA00008276"/>
    </source>
</evidence>
<evidence type="ECO:0000256" key="6">
    <source>
        <dbReference type="ARBA" id="ARBA00022842"/>
    </source>
</evidence>
<dbReference type="GO" id="GO:0046872">
    <property type="term" value="F:metal ion binding"/>
    <property type="evidence" value="ECO:0007669"/>
    <property type="project" value="UniProtKB-KW"/>
</dbReference>
<dbReference type="InterPro" id="IPR036615">
    <property type="entry name" value="Mur_ligase_C_dom_sf"/>
</dbReference>